<dbReference type="PANTHER" id="PTHR35725:SF3">
    <property type="entry name" value="CLASSICAL ARABINOGALACTAN PROTEIN 25"/>
    <property type="match status" value="1"/>
</dbReference>
<sequence>MFKKRHHFLIIRMVSSWFVPSAIIVSFLALPSQSLASKQLNSATLPATAISSPLALSSDPLVLPFQGLSPDIAPLLPSPGAAVPASGGSSSIPTIPSTPSPPNPDDAPLGPGSAVAPEDPLMASSAIRTKPIVAMKVVAFSIWAASWAMQLLKA</sequence>
<dbReference type="Proteomes" id="UP001634007">
    <property type="component" value="Unassembled WGS sequence"/>
</dbReference>
<feature type="compositionally biased region" description="Low complexity" evidence="1">
    <location>
        <begin position="79"/>
        <end position="95"/>
    </location>
</feature>
<dbReference type="AlphaFoldDB" id="A0ABD3LC87"/>
<gene>
    <name evidence="2" type="ORF">ACJRO7_010457</name>
</gene>
<evidence type="ECO:0000256" key="1">
    <source>
        <dbReference type="SAM" id="MobiDB-lite"/>
    </source>
</evidence>
<proteinExistence type="predicted"/>
<keyword evidence="3" id="KW-1185">Reference proteome</keyword>
<feature type="compositionally biased region" description="Pro residues" evidence="1">
    <location>
        <begin position="96"/>
        <end position="105"/>
    </location>
</feature>
<feature type="region of interest" description="Disordered" evidence="1">
    <location>
        <begin position="79"/>
        <end position="115"/>
    </location>
</feature>
<dbReference type="EMBL" id="JBJKBG010000002">
    <property type="protein sequence ID" value="KAL3749349.1"/>
    <property type="molecule type" value="Genomic_DNA"/>
</dbReference>
<name>A0ABD3LC87_EUCGL</name>
<dbReference type="PANTHER" id="PTHR35725">
    <property type="entry name" value="CLASSICAL ARABINOGALACTAN PROTEIN 26"/>
    <property type="match status" value="1"/>
</dbReference>
<comment type="caution">
    <text evidence="2">The sequence shown here is derived from an EMBL/GenBank/DDBJ whole genome shotgun (WGS) entry which is preliminary data.</text>
</comment>
<evidence type="ECO:0000313" key="2">
    <source>
        <dbReference type="EMBL" id="KAL3749349.1"/>
    </source>
</evidence>
<protein>
    <submittedName>
        <fullName evidence="2">Uncharacterized protein</fullName>
    </submittedName>
</protein>
<dbReference type="InterPro" id="IPR039346">
    <property type="entry name" value="AGP25/26"/>
</dbReference>
<evidence type="ECO:0000313" key="3">
    <source>
        <dbReference type="Proteomes" id="UP001634007"/>
    </source>
</evidence>
<reference evidence="2 3" key="1">
    <citation type="submission" date="2024-11" db="EMBL/GenBank/DDBJ databases">
        <title>Chromosome-level genome assembly of Eucalyptus globulus Labill. provides insights into its genome evolution.</title>
        <authorList>
            <person name="Li X."/>
        </authorList>
    </citation>
    <scope>NUCLEOTIDE SEQUENCE [LARGE SCALE GENOMIC DNA]</scope>
    <source>
        <strain evidence="2">CL2024</strain>
        <tissue evidence="2">Fresh tender leaves</tissue>
    </source>
</reference>
<organism evidence="2 3">
    <name type="scientific">Eucalyptus globulus</name>
    <name type="common">Tasmanian blue gum</name>
    <dbReference type="NCBI Taxonomy" id="34317"/>
    <lineage>
        <taxon>Eukaryota</taxon>
        <taxon>Viridiplantae</taxon>
        <taxon>Streptophyta</taxon>
        <taxon>Embryophyta</taxon>
        <taxon>Tracheophyta</taxon>
        <taxon>Spermatophyta</taxon>
        <taxon>Magnoliopsida</taxon>
        <taxon>eudicotyledons</taxon>
        <taxon>Gunneridae</taxon>
        <taxon>Pentapetalae</taxon>
        <taxon>rosids</taxon>
        <taxon>malvids</taxon>
        <taxon>Myrtales</taxon>
        <taxon>Myrtaceae</taxon>
        <taxon>Myrtoideae</taxon>
        <taxon>Eucalypteae</taxon>
        <taxon>Eucalyptus</taxon>
    </lineage>
</organism>
<accession>A0ABD3LC87</accession>